<evidence type="ECO:0000313" key="3">
    <source>
        <dbReference type="EMBL" id="QNM85401.1"/>
    </source>
</evidence>
<name>A0A7G9L9V2_9FLAO</name>
<protein>
    <submittedName>
        <fullName evidence="3">IgGFc-binding protein</fullName>
    </submittedName>
</protein>
<evidence type="ECO:0000259" key="2">
    <source>
        <dbReference type="Pfam" id="PF17517"/>
    </source>
</evidence>
<gene>
    <name evidence="3" type="ORF">H9W90_14625</name>
</gene>
<feature type="signal peptide" evidence="1">
    <location>
        <begin position="1"/>
        <end position="29"/>
    </location>
</feature>
<proteinExistence type="predicted"/>
<dbReference type="Pfam" id="PF17517">
    <property type="entry name" value="IgGFc_binding"/>
    <property type="match status" value="1"/>
</dbReference>
<keyword evidence="1" id="KW-0732">Signal</keyword>
<organism evidence="3 4">
    <name type="scientific">Polaribacter pectinis</name>
    <dbReference type="NCBI Taxonomy" id="2738844"/>
    <lineage>
        <taxon>Bacteria</taxon>
        <taxon>Pseudomonadati</taxon>
        <taxon>Bacteroidota</taxon>
        <taxon>Flavobacteriia</taxon>
        <taxon>Flavobacteriales</taxon>
        <taxon>Flavobacteriaceae</taxon>
    </lineage>
</organism>
<dbReference type="InterPro" id="IPR035234">
    <property type="entry name" value="IgGFc-bd_N"/>
</dbReference>
<evidence type="ECO:0000256" key="1">
    <source>
        <dbReference type="SAM" id="SignalP"/>
    </source>
</evidence>
<feature type="chain" id="PRO_5028916944" evidence="1">
    <location>
        <begin position="30"/>
        <end position="439"/>
    </location>
</feature>
<reference evidence="3 4" key="1">
    <citation type="submission" date="2020-08" db="EMBL/GenBank/DDBJ databases">
        <title>Polaribacter sp. L12M9 isolated from gut of the Korean scallop.</title>
        <authorList>
            <person name="Jeong Y.S."/>
        </authorList>
    </citation>
    <scope>NUCLEOTIDE SEQUENCE [LARGE SCALE GENOMIC DNA]</scope>
    <source>
        <strain evidence="3 4">L12M9</strain>
    </source>
</reference>
<sequence length="439" mass="46629">MNILNRKLFTVLKMLLFLGVTLFSVQSYAQLDSEHYLPPLKQVSNNQGIVQQAVYFSTPETTPFSIEIYRGTSTTPLLTITGLSKGNGKIFDNSNGLGNGDNNITLLTNANTGKVLTNAGLRIISPSGKKFYVNYRGRSSAQAGSLTSKGSKAKGVDFRWGGIPNRARNTNLTTSLGMMATEDGTVVTVSGYDPNCKFRLGTARGGITADSQTITLNKGETFVLEAAKNETTANIDGWLGSKIHATKPIVISNGGLNVGIRSTSGNRDVGIDQPVGVASLGREYVFVRGLGSNETEFPIIVATQNNTDVFAGNTKIGTINDGDYIEIPGSYYSSGNAGASMFVTTSKEVYAYQCLQGATNKIQTIGMNFIAPVNCLLPNLMDEISDIDKIAGANSNISAITIIASSLTADANIVVRENGVRVALPTPTVPAGTSDWKTF</sequence>
<accession>A0A7G9L9V2</accession>
<dbReference type="EMBL" id="CP060695">
    <property type="protein sequence ID" value="QNM85401.1"/>
    <property type="molecule type" value="Genomic_DNA"/>
</dbReference>
<evidence type="ECO:0000313" key="4">
    <source>
        <dbReference type="Proteomes" id="UP000515808"/>
    </source>
</evidence>
<keyword evidence="4" id="KW-1185">Reference proteome</keyword>
<dbReference type="AlphaFoldDB" id="A0A7G9L9V2"/>
<feature type="domain" description="IgGFc-binding protein N-terminal" evidence="2">
    <location>
        <begin position="155"/>
        <end position="416"/>
    </location>
</feature>
<dbReference type="KEGG" id="ppec:H9W90_14625"/>
<dbReference type="Proteomes" id="UP000515808">
    <property type="component" value="Chromosome"/>
</dbReference>
<dbReference type="RefSeq" id="WP_187482311.1">
    <property type="nucleotide sequence ID" value="NZ_CP060695.1"/>
</dbReference>